<reference evidence="5 6" key="1">
    <citation type="submission" date="2018-06" db="EMBL/GenBank/DDBJ databases">
        <title>Genomic Encyclopedia of Archaeal and Bacterial Type Strains, Phase II (KMG-II): from individual species to whole genera.</title>
        <authorList>
            <person name="Goeker M."/>
        </authorList>
    </citation>
    <scope>NUCLEOTIDE SEQUENCE [LARGE SCALE GENOMIC DNA]</scope>
    <source>
        <strain evidence="5 6">T4</strain>
    </source>
</reference>
<dbReference type="OrthoDB" id="9785181at2"/>
<dbReference type="AlphaFoldDB" id="A0A326RV61"/>
<protein>
    <submittedName>
        <fullName evidence="5">Tetratricopeptide repeat protein</fullName>
    </submittedName>
</protein>
<dbReference type="SUPFAM" id="SSF48452">
    <property type="entry name" value="TPR-like"/>
    <property type="match status" value="1"/>
</dbReference>
<dbReference type="InterPro" id="IPR050498">
    <property type="entry name" value="Ycf3"/>
</dbReference>
<feature type="signal peptide" evidence="4">
    <location>
        <begin position="1"/>
        <end position="19"/>
    </location>
</feature>
<evidence type="ECO:0000256" key="4">
    <source>
        <dbReference type="SAM" id="SignalP"/>
    </source>
</evidence>
<dbReference type="InterPro" id="IPR019734">
    <property type="entry name" value="TPR_rpt"/>
</dbReference>
<dbReference type="PANTHER" id="PTHR44858:SF1">
    <property type="entry name" value="UDP-N-ACETYLGLUCOSAMINE--PEPTIDE N-ACETYLGLUCOSAMINYLTRANSFERASE SPINDLY-RELATED"/>
    <property type="match status" value="1"/>
</dbReference>
<proteinExistence type="predicted"/>
<dbReference type="Pfam" id="PF13432">
    <property type="entry name" value="TPR_16"/>
    <property type="match status" value="1"/>
</dbReference>
<dbReference type="RefSeq" id="WP_111393898.1">
    <property type="nucleotide sequence ID" value="NZ_JBKBOX010000007.1"/>
</dbReference>
<name>A0A326RV61_9BACT</name>
<keyword evidence="4" id="KW-0732">Signal</keyword>
<keyword evidence="2 3" id="KW-0802">TPR repeat</keyword>
<gene>
    <name evidence="5" type="ORF">CLV31_112102</name>
</gene>
<dbReference type="SMART" id="SM00028">
    <property type="entry name" value="TPR"/>
    <property type="match status" value="4"/>
</dbReference>
<evidence type="ECO:0000313" key="6">
    <source>
        <dbReference type="Proteomes" id="UP000248917"/>
    </source>
</evidence>
<evidence type="ECO:0000256" key="3">
    <source>
        <dbReference type="PROSITE-ProRule" id="PRU00339"/>
    </source>
</evidence>
<organism evidence="5 6">
    <name type="scientific">Algoriphagus aquaeductus</name>
    <dbReference type="NCBI Taxonomy" id="475299"/>
    <lineage>
        <taxon>Bacteria</taxon>
        <taxon>Pseudomonadati</taxon>
        <taxon>Bacteroidota</taxon>
        <taxon>Cytophagia</taxon>
        <taxon>Cytophagales</taxon>
        <taxon>Cyclobacteriaceae</taxon>
        <taxon>Algoriphagus</taxon>
    </lineage>
</organism>
<feature type="repeat" description="TPR" evidence="3">
    <location>
        <begin position="55"/>
        <end position="88"/>
    </location>
</feature>
<evidence type="ECO:0000313" key="5">
    <source>
        <dbReference type="EMBL" id="PZV80335.1"/>
    </source>
</evidence>
<dbReference type="Proteomes" id="UP000248917">
    <property type="component" value="Unassembled WGS sequence"/>
</dbReference>
<dbReference type="PROSITE" id="PS50005">
    <property type="entry name" value="TPR"/>
    <property type="match status" value="1"/>
</dbReference>
<keyword evidence="6" id="KW-1185">Reference proteome</keyword>
<sequence>MKILSKVILVPVIAGTLFACSEQKSNPADRYFEKGQYELAAQKYSDNLKNKPSDVKLLFGRGRSYQELGMLAEAQSDFEAALSQDPNNFQVLLSLSAIQLEQKNYASALLYATKAEEISGAPAMASFLKGRALHQLGMPEDALKAYGRAIQIDKDFGQAYYNRGMLKVALERKKQACEDFKLASVLDYPGAAESLAKYCK</sequence>
<dbReference type="EMBL" id="QKTX01000012">
    <property type="protein sequence ID" value="PZV80335.1"/>
    <property type="molecule type" value="Genomic_DNA"/>
</dbReference>
<dbReference type="PROSITE" id="PS51257">
    <property type="entry name" value="PROKAR_LIPOPROTEIN"/>
    <property type="match status" value="1"/>
</dbReference>
<dbReference type="PANTHER" id="PTHR44858">
    <property type="entry name" value="TETRATRICOPEPTIDE REPEAT PROTEIN 6"/>
    <property type="match status" value="1"/>
</dbReference>
<comment type="caution">
    <text evidence="5">The sequence shown here is derived from an EMBL/GenBank/DDBJ whole genome shotgun (WGS) entry which is preliminary data.</text>
</comment>
<accession>A0A326RV61</accession>
<evidence type="ECO:0000256" key="1">
    <source>
        <dbReference type="ARBA" id="ARBA00022737"/>
    </source>
</evidence>
<evidence type="ECO:0000256" key="2">
    <source>
        <dbReference type="ARBA" id="ARBA00022803"/>
    </source>
</evidence>
<dbReference type="Pfam" id="PF13414">
    <property type="entry name" value="TPR_11"/>
    <property type="match status" value="1"/>
</dbReference>
<keyword evidence="1" id="KW-0677">Repeat</keyword>
<dbReference type="InterPro" id="IPR011990">
    <property type="entry name" value="TPR-like_helical_dom_sf"/>
</dbReference>
<dbReference type="Gene3D" id="1.25.40.10">
    <property type="entry name" value="Tetratricopeptide repeat domain"/>
    <property type="match status" value="2"/>
</dbReference>
<feature type="chain" id="PRO_5016393245" evidence="4">
    <location>
        <begin position="20"/>
        <end position="200"/>
    </location>
</feature>